<evidence type="ECO:0000313" key="3">
    <source>
        <dbReference type="Proteomes" id="UP000250275"/>
    </source>
</evidence>
<name>A0A310SAL9_9HYME</name>
<keyword evidence="3" id="KW-1185">Reference proteome</keyword>
<proteinExistence type="predicted"/>
<accession>A0A310SAL9</accession>
<evidence type="ECO:0000313" key="2">
    <source>
        <dbReference type="EMBL" id="OAD56354.1"/>
    </source>
</evidence>
<reference evidence="2 3" key="1">
    <citation type="submission" date="2015-07" db="EMBL/GenBank/DDBJ databases">
        <title>The genome of Eufriesea mexicana.</title>
        <authorList>
            <person name="Pan H."/>
            <person name="Kapheim K."/>
        </authorList>
    </citation>
    <scope>NUCLEOTIDE SEQUENCE [LARGE SCALE GENOMIC DNA]</scope>
    <source>
        <strain evidence="2">0111107269</strain>
        <tissue evidence="2">Whole body</tissue>
    </source>
</reference>
<dbReference type="EMBL" id="KQ762031">
    <property type="protein sequence ID" value="OAD56354.1"/>
    <property type="molecule type" value="Genomic_DNA"/>
</dbReference>
<protein>
    <submittedName>
        <fullName evidence="2">Uncharacterized protein</fullName>
    </submittedName>
</protein>
<sequence>MIPMNDILPKLLLRCSLCPFIFLQFIATHFRIILRTTNRIKKLFERIPRNSKYYYDHTACYFISQMLLDIEARYSQ</sequence>
<keyword evidence="1" id="KW-0472">Membrane</keyword>
<keyword evidence="1" id="KW-0812">Transmembrane</keyword>
<dbReference type="Proteomes" id="UP000250275">
    <property type="component" value="Unassembled WGS sequence"/>
</dbReference>
<gene>
    <name evidence="2" type="ORF">WN48_03480</name>
</gene>
<dbReference type="AlphaFoldDB" id="A0A310SAL9"/>
<keyword evidence="1" id="KW-1133">Transmembrane helix</keyword>
<organism evidence="2 3">
    <name type="scientific">Eufriesea mexicana</name>
    <dbReference type="NCBI Taxonomy" id="516756"/>
    <lineage>
        <taxon>Eukaryota</taxon>
        <taxon>Metazoa</taxon>
        <taxon>Ecdysozoa</taxon>
        <taxon>Arthropoda</taxon>
        <taxon>Hexapoda</taxon>
        <taxon>Insecta</taxon>
        <taxon>Pterygota</taxon>
        <taxon>Neoptera</taxon>
        <taxon>Endopterygota</taxon>
        <taxon>Hymenoptera</taxon>
        <taxon>Apocrita</taxon>
        <taxon>Aculeata</taxon>
        <taxon>Apoidea</taxon>
        <taxon>Anthophila</taxon>
        <taxon>Apidae</taxon>
        <taxon>Eufriesea</taxon>
    </lineage>
</organism>
<feature type="transmembrane region" description="Helical" evidence="1">
    <location>
        <begin position="12"/>
        <end position="34"/>
    </location>
</feature>
<evidence type="ECO:0000256" key="1">
    <source>
        <dbReference type="SAM" id="Phobius"/>
    </source>
</evidence>